<accession>A0A9D4MVS8</accession>
<proteinExistence type="predicted"/>
<protein>
    <submittedName>
        <fullName evidence="2">Uncharacterized protein</fullName>
    </submittedName>
</protein>
<dbReference type="EMBL" id="JAIWYP010000001">
    <property type="protein sequence ID" value="KAH3883446.1"/>
    <property type="molecule type" value="Genomic_DNA"/>
</dbReference>
<feature type="compositionally biased region" description="Polar residues" evidence="1">
    <location>
        <begin position="70"/>
        <end position="103"/>
    </location>
</feature>
<name>A0A9D4MVS8_DREPO</name>
<sequence>MGSAIAKLNQRITDRASVQGPTIRPDIICENYAAQVRKTPHPLSKQTTEHSPSGLQKEKENCESNAKPLSPTSALNPVKNKTISSHNDQNGSQIISDSNQNATNSNVSRTLEATTASKPNIRINSGINFIALKKRRNISYFIANIHTHVTDNDIYDYLTNANVKATQIFMYHGQNGSFAKVNISEEFQTVVENDDFWPERVTWCLWVNRRVWEQEKEMSRRRYKNKRSYQHSRVRGDHNYDDATDDIYGVHHNERAQDPHV</sequence>
<organism evidence="2 3">
    <name type="scientific">Dreissena polymorpha</name>
    <name type="common">Zebra mussel</name>
    <name type="synonym">Mytilus polymorpha</name>
    <dbReference type="NCBI Taxonomy" id="45954"/>
    <lineage>
        <taxon>Eukaryota</taxon>
        <taxon>Metazoa</taxon>
        <taxon>Spiralia</taxon>
        <taxon>Lophotrochozoa</taxon>
        <taxon>Mollusca</taxon>
        <taxon>Bivalvia</taxon>
        <taxon>Autobranchia</taxon>
        <taxon>Heteroconchia</taxon>
        <taxon>Euheterodonta</taxon>
        <taxon>Imparidentia</taxon>
        <taxon>Neoheterodontei</taxon>
        <taxon>Myida</taxon>
        <taxon>Dreissenoidea</taxon>
        <taxon>Dreissenidae</taxon>
        <taxon>Dreissena</taxon>
    </lineage>
</organism>
<feature type="compositionally biased region" description="Basic residues" evidence="1">
    <location>
        <begin position="222"/>
        <end position="233"/>
    </location>
</feature>
<feature type="region of interest" description="Disordered" evidence="1">
    <location>
        <begin position="222"/>
        <end position="245"/>
    </location>
</feature>
<feature type="compositionally biased region" description="Polar residues" evidence="1">
    <location>
        <begin position="44"/>
        <end position="54"/>
    </location>
</feature>
<gene>
    <name evidence="2" type="ORF">DPMN_007403</name>
</gene>
<keyword evidence="3" id="KW-1185">Reference proteome</keyword>
<feature type="region of interest" description="Disordered" evidence="1">
    <location>
        <begin position="39"/>
        <end position="103"/>
    </location>
</feature>
<evidence type="ECO:0000313" key="3">
    <source>
        <dbReference type="Proteomes" id="UP000828390"/>
    </source>
</evidence>
<reference evidence="2" key="2">
    <citation type="submission" date="2020-11" db="EMBL/GenBank/DDBJ databases">
        <authorList>
            <person name="McCartney M.A."/>
            <person name="Auch B."/>
            <person name="Kono T."/>
            <person name="Mallez S."/>
            <person name="Becker A."/>
            <person name="Gohl D.M."/>
            <person name="Silverstein K.A.T."/>
            <person name="Koren S."/>
            <person name="Bechman K.B."/>
            <person name="Herman A."/>
            <person name="Abrahante J.E."/>
            <person name="Garbe J."/>
        </authorList>
    </citation>
    <scope>NUCLEOTIDE SEQUENCE</scope>
    <source>
        <strain evidence="2">Duluth1</strain>
        <tissue evidence="2">Whole animal</tissue>
    </source>
</reference>
<comment type="caution">
    <text evidence="2">The sequence shown here is derived from an EMBL/GenBank/DDBJ whole genome shotgun (WGS) entry which is preliminary data.</text>
</comment>
<dbReference type="AlphaFoldDB" id="A0A9D4MVS8"/>
<evidence type="ECO:0000256" key="1">
    <source>
        <dbReference type="SAM" id="MobiDB-lite"/>
    </source>
</evidence>
<evidence type="ECO:0000313" key="2">
    <source>
        <dbReference type="EMBL" id="KAH3883446.1"/>
    </source>
</evidence>
<dbReference type="Proteomes" id="UP000828390">
    <property type="component" value="Unassembled WGS sequence"/>
</dbReference>
<reference evidence="2" key="1">
    <citation type="journal article" date="2019" name="bioRxiv">
        <title>The Genome of the Zebra Mussel, Dreissena polymorpha: A Resource for Invasive Species Research.</title>
        <authorList>
            <person name="McCartney M.A."/>
            <person name="Auch B."/>
            <person name="Kono T."/>
            <person name="Mallez S."/>
            <person name="Zhang Y."/>
            <person name="Obille A."/>
            <person name="Becker A."/>
            <person name="Abrahante J.E."/>
            <person name="Garbe J."/>
            <person name="Badalamenti J.P."/>
            <person name="Herman A."/>
            <person name="Mangelson H."/>
            <person name="Liachko I."/>
            <person name="Sullivan S."/>
            <person name="Sone E.D."/>
            <person name="Koren S."/>
            <person name="Silverstein K.A.T."/>
            <person name="Beckman K.B."/>
            <person name="Gohl D.M."/>
        </authorList>
    </citation>
    <scope>NUCLEOTIDE SEQUENCE</scope>
    <source>
        <strain evidence="2">Duluth1</strain>
        <tissue evidence="2">Whole animal</tissue>
    </source>
</reference>